<feature type="region of interest" description="Disordered" evidence="2">
    <location>
        <begin position="345"/>
        <end position="370"/>
    </location>
</feature>
<feature type="coiled-coil region" evidence="1">
    <location>
        <begin position="266"/>
        <end position="296"/>
    </location>
</feature>
<accession>A0ABR1YCT1</accession>
<evidence type="ECO:0000256" key="2">
    <source>
        <dbReference type="SAM" id="MobiDB-lite"/>
    </source>
</evidence>
<dbReference type="EMBL" id="JBBWRZ010000011">
    <property type="protein sequence ID" value="KAK8225738.1"/>
    <property type="molecule type" value="Genomic_DNA"/>
</dbReference>
<proteinExistence type="predicted"/>
<name>A0ABR1YCT1_9PEZI</name>
<gene>
    <name evidence="3" type="ORF">HDK90DRAFT_541823</name>
</gene>
<dbReference type="Proteomes" id="UP001492380">
    <property type="component" value="Unassembled WGS sequence"/>
</dbReference>
<evidence type="ECO:0000313" key="3">
    <source>
        <dbReference type="EMBL" id="KAK8225738.1"/>
    </source>
</evidence>
<evidence type="ECO:0000256" key="1">
    <source>
        <dbReference type="SAM" id="Coils"/>
    </source>
</evidence>
<sequence length="370" mass="41865">MLGPEDGPAAQHRMRARKAITKYGEQWREPNSSGQHQPVICAQYLTDDKGEPPYNHEVSDILAMVTQYAEQSEYGEDKNARDDGFAEQIDTSIQGKKAVDWYSGKRLFVASKTAYENVNKFVESALKKLPTDCDNERQSRTFSEFGYSLNAHQEYSDSAFIRNLVEAVCAVYFPRYQMQQFVVYKTWAVEQGWIGEVLLSRIGSGYISSGHGLGHQPAEPSNNSADTMDANLWNSYMEHAIKFTPFLGKSPSGASLFVELMFPANYKEQTAIYKRLEDEMNRVARLKAELEHEERVQKRLRSFTLTKADVDSKYQKQAEALLRLAELKLLNSMDSDDWAAIREVEQPATEAGPSSDPVGSVFNRTDCQSD</sequence>
<keyword evidence="1" id="KW-0175">Coiled coil</keyword>
<organism evidence="3 4">
    <name type="scientific">Phyllosticta capitalensis</name>
    <dbReference type="NCBI Taxonomy" id="121624"/>
    <lineage>
        <taxon>Eukaryota</taxon>
        <taxon>Fungi</taxon>
        <taxon>Dikarya</taxon>
        <taxon>Ascomycota</taxon>
        <taxon>Pezizomycotina</taxon>
        <taxon>Dothideomycetes</taxon>
        <taxon>Dothideomycetes incertae sedis</taxon>
        <taxon>Botryosphaeriales</taxon>
        <taxon>Phyllostictaceae</taxon>
        <taxon>Phyllosticta</taxon>
    </lineage>
</organism>
<comment type="caution">
    <text evidence="3">The sequence shown here is derived from an EMBL/GenBank/DDBJ whole genome shotgun (WGS) entry which is preliminary data.</text>
</comment>
<keyword evidence="4" id="KW-1185">Reference proteome</keyword>
<protein>
    <submittedName>
        <fullName evidence="3">Uncharacterized protein</fullName>
    </submittedName>
</protein>
<evidence type="ECO:0000313" key="4">
    <source>
        <dbReference type="Proteomes" id="UP001492380"/>
    </source>
</evidence>
<reference evidence="3 4" key="1">
    <citation type="submission" date="2024-04" db="EMBL/GenBank/DDBJ databases">
        <title>Phyllosticta paracitricarpa is synonymous to the EU quarantine fungus P. citricarpa based on phylogenomic analyses.</title>
        <authorList>
            <consortium name="Lawrence Berkeley National Laboratory"/>
            <person name="Van Ingen-Buijs V.A."/>
            <person name="Van Westerhoven A.C."/>
            <person name="Haridas S."/>
            <person name="Skiadas P."/>
            <person name="Martin F."/>
            <person name="Groenewald J.Z."/>
            <person name="Crous P.W."/>
            <person name="Seidl M.F."/>
        </authorList>
    </citation>
    <scope>NUCLEOTIDE SEQUENCE [LARGE SCALE GENOMIC DNA]</scope>
    <source>
        <strain evidence="3 4">CBS 123374</strain>
    </source>
</reference>